<keyword evidence="13 15" id="KW-0407">Ion channel</keyword>
<evidence type="ECO:0000259" key="16">
    <source>
        <dbReference type="Pfam" id="PF04678"/>
    </source>
</evidence>
<keyword evidence="5 15" id="KW-0107">Calcium channel</keyword>
<keyword evidence="17" id="KW-1185">Reference proteome</keyword>
<evidence type="ECO:0000256" key="4">
    <source>
        <dbReference type="ARBA" id="ARBA00022568"/>
    </source>
</evidence>
<keyword evidence="8 15" id="KW-0106">Calcium</keyword>
<keyword evidence="3 15" id="KW-0813">Transport</keyword>
<feature type="domain" description="Calcium uniporter protein C-terminal" evidence="16">
    <location>
        <begin position="64"/>
        <end position="266"/>
    </location>
</feature>
<evidence type="ECO:0000313" key="18">
    <source>
        <dbReference type="RefSeq" id="XP_052124389.1"/>
    </source>
</evidence>
<evidence type="ECO:0000256" key="12">
    <source>
        <dbReference type="ARBA" id="ARBA00023136"/>
    </source>
</evidence>
<keyword evidence="11 15" id="KW-0496">Mitochondrion</keyword>
<proteinExistence type="inferred from homology"/>
<dbReference type="KEGG" id="foc:113203892"/>
<dbReference type="GO" id="GO:1990246">
    <property type="term" value="C:uniplex complex"/>
    <property type="evidence" value="ECO:0007669"/>
    <property type="project" value="TreeGrafter"/>
</dbReference>
<protein>
    <recommendedName>
        <fullName evidence="15">Calcium uniporter protein</fullName>
    </recommendedName>
</protein>
<dbReference type="PANTHER" id="PTHR13462">
    <property type="entry name" value="CALCIUM UNIPORTER PROTEIN, MITOCHONDRIAL"/>
    <property type="match status" value="1"/>
</dbReference>
<evidence type="ECO:0000256" key="13">
    <source>
        <dbReference type="ARBA" id="ARBA00023303"/>
    </source>
</evidence>
<keyword evidence="6 15" id="KW-0812">Transmembrane</keyword>
<comment type="catalytic activity">
    <reaction evidence="14">
        <text>Ca(2+)(in) = Ca(2+)(out)</text>
        <dbReference type="Rhea" id="RHEA:29671"/>
        <dbReference type="ChEBI" id="CHEBI:29108"/>
    </reaction>
</comment>
<sequence length="322" mass="37522">MEPDAKFCRLPDRRVLCVAEVRVEYRGGLPELVVELPSRREPCSFRLRPVSHVVGDLVHMLKLEDRGIDRVTVRTMGGVRIGSGNSIESLLQDNFKLQINDVEYTVRVPPVARLSQEQAQQMSDVRLLVMRLYESLNVQEHQLLMERELLARLEETKTELAPMEEIAREISTQAESWVVMKTFFLLFLMGAQFGVLGRLTWWEYSWDIMEPVTYFVTYFTAMGFYGYSLVTGQECGYEGYRSRSFLRAFHRLAQRRGLDVARYNELKASAYQLEKMLAKLRDPLQIAIHISCVKYHNNSPLHVHYDISMQKIDLEYLLQKPF</sequence>
<evidence type="ECO:0000256" key="11">
    <source>
        <dbReference type="ARBA" id="ARBA00023128"/>
    </source>
</evidence>
<dbReference type="InterPro" id="IPR006769">
    <property type="entry name" value="MCU_C"/>
</dbReference>
<dbReference type="Pfam" id="PF04678">
    <property type="entry name" value="MCU"/>
    <property type="match status" value="1"/>
</dbReference>
<keyword evidence="4 15" id="KW-0109">Calcium transport</keyword>
<dbReference type="GO" id="GO:0051560">
    <property type="term" value="P:mitochondrial calcium ion homeostasis"/>
    <property type="evidence" value="ECO:0007669"/>
    <property type="project" value="UniProtKB-UniRule"/>
</dbReference>
<dbReference type="RefSeq" id="XP_052124389.1">
    <property type="nucleotide sequence ID" value="XM_052268429.1"/>
</dbReference>
<keyword evidence="9 15" id="KW-1133">Transmembrane helix</keyword>
<reference evidence="18" key="1">
    <citation type="submission" date="2025-08" db="UniProtKB">
        <authorList>
            <consortium name="RefSeq"/>
        </authorList>
    </citation>
    <scope>IDENTIFICATION</scope>
    <source>
        <tissue evidence="18">Whole organism</tissue>
    </source>
</reference>
<gene>
    <name evidence="18" type="primary">LOC113203892</name>
</gene>
<evidence type="ECO:0000256" key="9">
    <source>
        <dbReference type="ARBA" id="ARBA00022989"/>
    </source>
</evidence>
<dbReference type="GO" id="GO:0036444">
    <property type="term" value="P:calcium import into the mitochondrion"/>
    <property type="evidence" value="ECO:0007669"/>
    <property type="project" value="TreeGrafter"/>
</dbReference>
<comment type="subcellular location">
    <subcellularLocation>
        <location evidence="1 15">Mitochondrion inner membrane</location>
        <topology evidence="1 15">Multi-pass membrane protein</topology>
    </subcellularLocation>
</comment>
<keyword evidence="10 15" id="KW-0406">Ion transport</keyword>
<evidence type="ECO:0000256" key="1">
    <source>
        <dbReference type="ARBA" id="ARBA00004448"/>
    </source>
</evidence>
<feature type="transmembrane region" description="Helical" evidence="15">
    <location>
        <begin position="212"/>
        <end position="230"/>
    </location>
</feature>
<evidence type="ECO:0000313" key="17">
    <source>
        <dbReference type="Proteomes" id="UP000504606"/>
    </source>
</evidence>
<dbReference type="GeneID" id="113203892"/>
<evidence type="ECO:0000256" key="6">
    <source>
        <dbReference type="ARBA" id="ARBA00022692"/>
    </source>
</evidence>
<dbReference type="OrthoDB" id="278338at2759"/>
<evidence type="ECO:0000256" key="14">
    <source>
        <dbReference type="ARBA" id="ARBA00036634"/>
    </source>
</evidence>
<evidence type="ECO:0000256" key="10">
    <source>
        <dbReference type="ARBA" id="ARBA00023065"/>
    </source>
</evidence>
<accession>A0A9C6U7F4</accession>
<evidence type="ECO:0000256" key="5">
    <source>
        <dbReference type="ARBA" id="ARBA00022673"/>
    </source>
</evidence>
<evidence type="ECO:0000256" key="8">
    <source>
        <dbReference type="ARBA" id="ARBA00022837"/>
    </source>
</evidence>
<evidence type="ECO:0000256" key="3">
    <source>
        <dbReference type="ARBA" id="ARBA00022448"/>
    </source>
</evidence>
<organism evidence="17 18">
    <name type="scientific">Frankliniella occidentalis</name>
    <name type="common">Western flower thrips</name>
    <name type="synonym">Euthrips occidentalis</name>
    <dbReference type="NCBI Taxonomy" id="133901"/>
    <lineage>
        <taxon>Eukaryota</taxon>
        <taxon>Metazoa</taxon>
        <taxon>Ecdysozoa</taxon>
        <taxon>Arthropoda</taxon>
        <taxon>Hexapoda</taxon>
        <taxon>Insecta</taxon>
        <taxon>Pterygota</taxon>
        <taxon>Neoptera</taxon>
        <taxon>Paraneoptera</taxon>
        <taxon>Thysanoptera</taxon>
        <taxon>Terebrantia</taxon>
        <taxon>Thripoidea</taxon>
        <taxon>Thripidae</taxon>
        <taxon>Frankliniella</taxon>
    </lineage>
</organism>
<dbReference type="AlphaFoldDB" id="A0A9C6U7F4"/>
<comment type="domain">
    <text evidence="15">The selectivity filter, in which calcium ions are arranged in single file, is composed of two acidic rings separated by one helical turn along the central axis of the channel pore.</text>
</comment>
<dbReference type="GO" id="GO:0005262">
    <property type="term" value="F:calcium channel activity"/>
    <property type="evidence" value="ECO:0007669"/>
    <property type="project" value="UniProtKB-UniRule"/>
</dbReference>
<comment type="function">
    <text evidence="15">Mitochondrial inner membrane calcium uniporter that mediates calcium uptake into mitochondria. Mitochondrial calcium homeostasis plays key roles in cellular physiology and regulates cell bioenergetics, cytoplasmic calcium signals and activation of cell death pathways.</text>
</comment>
<dbReference type="InterPro" id="IPR039055">
    <property type="entry name" value="MCU_fam"/>
</dbReference>
<keyword evidence="7 15" id="KW-0999">Mitochondrion inner membrane</keyword>
<evidence type="ECO:0000256" key="15">
    <source>
        <dbReference type="RuleBase" id="RU367035"/>
    </source>
</evidence>
<keyword evidence="12 15" id="KW-0472">Membrane</keyword>
<dbReference type="Proteomes" id="UP000504606">
    <property type="component" value="Unplaced"/>
</dbReference>
<dbReference type="PANTHER" id="PTHR13462:SF10">
    <property type="entry name" value="CALCIUM UNIPORTER PROTEIN, MITOCHONDRIAL"/>
    <property type="match status" value="1"/>
</dbReference>
<dbReference type="GO" id="GO:0015292">
    <property type="term" value="F:uniporter activity"/>
    <property type="evidence" value="ECO:0007669"/>
    <property type="project" value="UniProtKB-UniRule"/>
</dbReference>
<feature type="transmembrane region" description="Helical" evidence="15">
    <location>
        <begin position="178"/>
        <end position="200"/>
    </location>
</feature>
<evidence type="ECO:0000256" key="2">
    <source>
        <dbReference type="ARBA" id="ARBA00005653"/>
    </source>
</evidence>
<evidence type="ECO:0000256" key="7">
    <source>
        <dbReference type="ARBA" id="ARBA00022792"/>
    </source>
</evidence>
<comment type="similarity">
    <text evidence="2 15">Belongs to the MCU (TC 1.A.77) family.</text>
</comment>
<name>A0A9C6U7F4_FRAOC</name>
<dbReference type="CTD" id="90550"/>